<evidence type="ECO:0000313" key="1">
    <source>
        <dbReference type="EMBL" id="PWZ00371.1"/>
    </source>
</evidence>
<keyword evidence="2" id="KW-1185">Reference proteome</keyword>
<dbReference type="Proteomes" id="UP000246740">
    <property type="component" value="Unassembled WGS sequence"/>
</dbReference>
<dbReference type="EMBL" id="KZ819192">
    <property type="protein sequence ID" value="PWZ00371.1"/>
    <property type="molecule type" value="Genomic_DNA"/>
</dbReference>
<sequence>MTFLCMRPFVYSEARLPWQPGWFLLSSGTLGQAVPGTSAVESYSTSLSLSVKCASSHNTVSRSYSSQRIIRTQVIVTHARAVRADTSTFFVR</sequence>
<dbReference type="InParanoid" id="A0A317XST6"/>
<evidence type="ECO:0000313" key="2">
    <source>
        <dbReference type="Proteomes" id="UP000246740"/>
    </source>
</evidence>
<proteinExistence type="predicted"/>
<protein>
    <submittedName>
        <fullName evidence="1">Uncharacterized protein</fullName>
    </submittedName>
</protein>
<organism evidence="1 2">
    <name type="scientific">Testicularia cyperi</name>
    <dbReference type="NCBI Taxonomy" id="1882483"/>
    <lineage>
        <taxon>Eukaryota</taxon>
        <taxon>Fungi</taxon>
        <taxon>Dikarya</taxon>
        <taxon>Basidiomycota</taxon>
        <taxon>Ustilaginomycotina</taxon>
        <taxon>Ustilaginomycetes</taxon>
        <taxon>Ustilaginales</taxon>
        <taxon>Anthracoideaceae</taxon>
        <taxon>Testicularia</taxon>
    </lineage>
</organism>
<accession>A0A317XST6</accession>
<reference evidence="1 2" key="1">
    <citation type="journal article" date="2018" name="Mol. Biol. Evol.">
        <title>Broad Genomic Sampling Reveals a Smut Pathogenic Ancestry of the Fungal Clade Ustilaginomycotina.</title>
        <authorList>
            <person name="Kijpornyongpan T."/>
            <person name="Mondo S.J."/>
            <person name="Barry K."/>
            <person name="Sandor L."/>
            <person name="Lee J."/>
            <person name="Lipzen A."/>
            <person name="Pangilinan J."/>
            <person name="LaButti K."/>
            <person name="Hainaut M."/>
            <person name="Henrissat B."/>
            <person name="Grigoriev I.V."/>
            <person name="Spatafora J.W."/>
            <person name="Aime M.C."/>
        </authorList>
    </citation>
    <scope>NUCLEOTIDE SEQUENCE [LARGE SCALE GENOMIC DNA]</scope>
    <source>
        <strain evidence="1 2">MCA 3645</strain>
    </source>
</reference>
<dbReference type="AlphaFoldDB" id="A0A317XST6"/>
<gene>
    <name evidence="1" type="ORF">BCV70DRAFT_94441</name>
</gene>
<name>A0A317XST6_9BASI</name>